<dbReference type="EMBL" id="JAMSHJ010000002">
    <property type="protein sequence ID" value="KAI5439860.1"/>
    <property type="molecule type" value="Genomic_DNA"/>
</dbReference>
<dbReference type="InterPro" id="IPR050478">
    <property type="entry name" value="Ethylene_sulfur-biosynth"/>
</dbReference>
<dbReference type="InterPro" id="IPR004839">
    <property type="entry name" value="Aminotransferase_I/II_large"/>
</dbReference>
<evidence type="ECO:0000256" key="1">
    <source>
        <dbReference type="ARBA" id="ARBA00011738"/>
    </source>
</evidence>
<dbReference type="GO" id="GO:0004069">
    <property type="term" value="F:L-aspartate:2-oxoglutarate aminotransferase activity"/>
    <property type="evidence" value="ECO:0007669"/>
    <property type="project" value="TreeGrafter"/>
</dbReference>
<dbReference type="PANTHER" id="PTHR43795">
    <property type="entry name" value="BIFUNCTIONAL ASPARTATE AMINOTRANSFERASE AND GLUTAMATE/ASPARTATE-PREPHENATE AMINOTRANSFERASE-RELATED"/>
    <property type="match status" value="1"/>
</dbReference>
<feature type="domain" description="Aminotransferase class I/classII large" evidence="3">
    <location>
        <begin position="7"/>
        <end position="282"/>
    </location>
</feature>
<keyword evidence="4" id="KW-0032">Aminotransferase</keyword>
<name>A0A9D4YMG4_PEA</name>
<dbReference type="GO" id="GO:0030170">
    <property type="term" value="F:pyridoxal phosphate binding"/>
    <property type="evidence" value="ECO:0007669"/>
    <property type="project" value="InterPro"/>
</dbReference>
<keyword evidence="2" id="KW-0663">Pyridoxal phosphate</keyword>
<dbReference type="Gene3D" id="3.40.640.10">
    <property type="entry name" value="Type I PLP-dependent aspartate aminotransferase-like (Major domain)"/>
    <property type="match status" value="1"/>
</dbReference>
<keyword evidence="5" id="KW-1185">Reference proteome</keyword>
<dbReference type="InterPro" id="IPR015421">
    <property type="entry name" value="PyrdxlP-dep_Trfase_major"/>
</dbReference>
<evidence type="ECO:0000256" key="2">
    <source>
        <dbReference type="ARBA" id="ARBA00022898"/>
    </source>
</evidence>
<dbReference type="GO" id="GO:0008793">
    <property type="term" value="F:aromatic-amino-acid transaminase activity"/>
    <property type="evidence" value="ECO:0007669"/>
    <property type="project" value="TreeGrafter"/>
</dbReference>
<proteinExistence type="predicted"/>
<dbReference type="SUPFAM" id="SSF53383">
    <property type="entry name" value="PLP-dependent transferases"/>
    <property type="match status" value="1"/>
</dbReference>
<organism evidence="4 5">
    <name type="scientific">Pisum sativum</name>
    <name type="common">Garden pea</name>
    <name type="synonym">Lathyrus oleraceus</name>
    <dbReference type="NCBI Taxonomy" id="3888"/>
    <lineage>
        <taxon>Eukaryota</taxon>
        <taxon>Viridiplantae</taxon>
        <taxon>Streptophyta</taxon>
        <taxon>Embryophyta</taxon>
        <taxon>Tracheophyta</taxon>
        <taxon>Spermatophyta</taxon>
        <taxon>Magnoliopsida</taxon>
        <taxon>eudicotyledons</taxon>
        <taxon>Gunneridae</taxon>
        <taxon>Pentapetalae</taxon>
        <taxon>rosids</taxon>
        <taxon>fabids</taxon>
        <taxon>Fabales</taxon>
        <taxon>Fabaceae</taxon>
        <taxon>Papilionoideae</taxon>
        <taxon>50 kb inversion clade</taxon>
        <taxon>NPAAA clade</taxon>
        <taxon>Hologalegina</taxon>
        <taxon>IRL clade</taxon>
        <taxon>Fabeae</taxon>
        <taxon>Lathyrus</taxon>
    </lineage>
</organism>
<accession>A0A9D4YMG4</accession>
<dbReference type="PRINTS" id="PR00753">
    <property type="entry name" value="ACCSYNTHASE"/>
</dbReference>
<evidence type="ECO:0000259" key="3">
    <source>
        <dbReference type="Pfam" id="PF00155"/>
    </source>
</evidence>
<reference evidence="4 5" key="1">
    <citation type="journal article" date="2022" name="Nat. Genet.">
        <title>Improved pea reference genome and pan-genome highlight genomic features and evolutionary characteristics.</title>
        <authorList>
            <person name="Yang T."/>
            <person name="Liu R."/>
            <person name="Luo Y."/>
            <person name="Hu S."/>
            <person name="Wang D."/>
            <person name="Wang C."/>
            <person name="Pandey M.K."/>
            <person name="Ge S."/>
            <person name="Xu Q."/>
            <person name="Li N."/>
            <person name="Li G."/>
            <person name="Huang Y."/>
            <person name="Saxena R.K."/>
            <person name="Ji Y."/>
            <person name="Li M."/>
            <person name="Yan X."/>
            <person name="He Y."/>
            <person name="Liu Y."/>
            <person name="Wang X."/>
            <person name="Xiang C."/>
            <person name="Varshney R.K."/>
            <person name="Ding H."/>
            <person name="Gao S."/>
            <person name="Zong X."/>
        </authorList>
    </citation>
    <scope>NUCLEOTIDE SEQUENCE [LARGE SCALE GENOMIC DNA]</scope>
    <source>
        <strain evidence="4 5">cv. Zhongwan 6</strain>
    </source>
</reference>
<evidence type="ECO:0000313" key="4">
    <source>
        <dbReference type="EMBL" id="KAI5439860.1"/>
    </source>
</evidence>
<evidence type="ECO:0000313" key="5">
    <source>
        <dbReference type="Proteomes" id="UP001058974"/>
    </source>
</evidence>
<dbReference type="CDD" id="cd00609">
    <property type="entry name" value="AAT_like"/>
    <property type="match status" value="1"/>
</dbReference>
<dbReference type="InterPro" id="IPR015422">
    <property type="entry name" value="PyrdxlP-dep_Trfase_small"/>
</dbReference>
<sequence length="290" mass="33023">MIDLNLWCSFDEDVKWRTGADIVYVPCRSTDDFNLSITSLDQAFNQAKKRSQKVCGVIISNPSNPTGKFLNRETLLDLLDFAREKNIHIISNEIFAGSTYGNKEFVSMAEIMDAEDHDQDRVHIVFDLANELNLPSFNVGVIYSYNENVVAASKKLAKFSSVSAPTQRLIISMISDTRFFQDLIKTNKLRLQKMYKAFVAGLEQLGIECTRSSGCFCCWADMSRFIRSYSEKGELELWDRLLNVAKINVTPGTSCHCIEPGWFRFCFTTLTEKDIPIVMQRIEQILKTAS</sequence>
<dbReference type="GO" id="GO:0006520">
    <property type="term" value="P:amino acid metabolic process"/>
    <property type="evidence" value="ECO:0007669"/>
    <property type="project" value="TreeGrafter"/>
</dbReference>
<dbReference type="Proteomes" id="UP001058974">
    <property type="component" value="Chromosome 2"/>
</dbReference>
<gene>
    <name evidence="4" type="ORF">KIW84_025281</name>
</gene>
<dbReference type="Pfam" id="PF00155">
    <property type="entry name" value="Aminotran_1_2"/>
    <property type="match status" value="1"/>
</dbReference>
<comment type="subunit">
    <text evidence="1">Homodimer.</text>
</comment>
<dbReference type="AlphaFoldDB" id="A0A9D4YMG4"/>
<dbReference type="PANTHER" id="PTHR43795:SF85">
    <property type="entry name" value="AMINOTRANSFERASE ACS10-RELATED"/>
    <property type="match status" value="1"/>
</dbReference>
<protein>
    <submittedName>
        <fullName evidence="4">Aminotransferase acs10, variant 4</fullName>
    </submittedName>
</protein>
<comment type="caution">
    <text evidence="4">The sequence shown here is derived from an EMBL/GenBank/DDBJ whole genome shotgun (WGS) entry which is preliminary data.</text>
</comment>
<dbReference type="Gene3D" id="3.90.1150.10">
    <property type="entry name" value="Aspartate Aminotransferase, domain 1"/>
    <property type="match status" value="1"/>
</dbReference>
<dbReference type="InterPro" id="IPR015424">
    <property type="entry name" value="PyrdxlP-dep_Trfase"/>
</dbReference>
<keyword evidence="4" id="KW-0808">Transferase</keyword>
<dbReference type="Gramene" id="Psat02G0528100-T4">
    <property type="protein sequence ID" value="KAI5439860.1"/>
    <property type="gene ID" value="KIW84_025281"/>
</dbReference>